<evidence type="ECO:0000313" key="1">
    <source>
        <dbReference type="EMBL" id="PMP17764.1"/>
    </source>
</evidence>
<evidence type="ECO:0000313" key="4">
    <source>
        <dbReference type="Proteomes" id="UP000308018"/>
    </source>
</evidence>
<organism evidence="1 3">
    <name type="scientific">Vibrio tasmaniensis</name>
    <dbReference type="NCBI Taxonomy" id="212663"/>
    <lineage>
        <taxon>Bacteria</taxon>
        <taxon>Pseudomonadati</taxon>
        <taxon>Pseudomonadota</taxon>
        <taxon>Gammaproteobacteria</taxon>
        <taxon>Vibrionales</taxon>
        <taxon>Vibrionaceae</taxon>
        <taxon>Vibrio</taxon>
    </lineage>
</organism>
<reference evidence="2 4" key="4">
    <citation type="submission" date="2019-04" db="EMBL/GenBank/DDBJ databases">
        <title>A reverse ecology approach based on a biological definition of microbial populations.</title>
        <authorList>
            <person name="Arevalo P."/>
            <person name="Vaninsberghe D."/>
            <person name="Elsherbini J."/>
            <person name="Gore J."/>
            <person name="Polz M."/>
        </authorList>
    </citation>
    <scope>NUCLEOTIDE SEQUENCE [LARGE SCALE GENOMIC DNA]</scope>
    <source>
        <strain evidence="2 4">10N.222.45.A8</strain>
    </source>
</reference>
<dbReference type="RefSeq" id="WP_102257411.1">
    <property type="nucleotide sequence ID" value="NZ_MDBG01000002.1"/>
</dbReference>
<dbReference type="Proteomes" id="UP000308018">
    <property type="component" value="Unassembled WGS sequence"/>
</dbReference>
<dbReference type="EMBL" id="MDBP01000014">
    <property type="protein sequence ID" value="PMP17764.1"/>
    <property type="molecule type" value="Genomic_DNA"/>
</dbReference>
<comment type="caution">
    <text evidence="1">The sequence shown here is derived from an EMBL/GenBank/DDBJ whole genome shotgun (WGS) entry which is preliminary data.</text>
</comment>
<gene>
    <name evidence="1" type="ORF">BCS92_04990</name>
    <name evidence="2" type="ORF">FC057_22710</name>
</gene>
<dbReference type="AlphaFoldDB" id="A0A2N7NNC6"/>
<reference evidence="3" key="1">
    <citation type="submission" date="2016-07" db="EMBL/GenBank/DDBJ databases">
        <title>Nontailed viruses are major unrecognized killers of bacteria in the ocean.</title>
        <authorList>
            <person name="Kauffman K."/>
            <person name="Hussain F."/>
            <person name="Yang J."/>
            <person name="Arevalo P."/>
            <person name="Brown J."/>
            <person name="Cutler M."/>
            <person name="Kelly L."/>
            <person name="Polz M.F."/>
        </authorList>
    </citation>
    <scope>NUCLEOTIDE SEQUENCE [LARGE SCALE GENOMIC DNA]</scope>
    <source>
        <strain evidence="3">10N.222.48.A2</strain>
    </source>
</reference>
<accession>A0A2N7NNC6</accession>
<sequence length="149" mass="17046">MCKNNTHAFTLINEAIAKGESPVDIARSHNASILEAIGADSYYELPERVLQNRLKRGKMIISIDGIEKQCTSCLEYWPLTREFFHANNSNTDNCHGTCISCEIIRSTKERYKNQAKLGKAPSEEDLKKAKERKAVRQEDIRYVTNQVFH</sequence>
<name>A0A2N7NNC6_9VIBR</name>
<dbReference type="EMBL" id="SYVV01000043">
    <property type="protein sequence ID" value="TKG28002.1"/>
    <property type="molecule type" value="Genomic_DNA"/>
</dbReference>
<proteinExistence type="predicted"/>
<reference evidence="1" key="2">
    <citation type="submission" date="2016-07" db="EMBL/GenBank/DDBJ databases">
        <authorList>
            <person name="Wan K."/>
            <person name="Booth B."/>
            <person name="Spirohn K."/>
            <person name="Hao T."/>
            <person name="Hu Y."/>
            <person name="Calderwood M."/>
            <person name="Hill D."/>
            <person name="Mohr S."/>
            <person name="Vidal M."/>
            <person name="Celniker S."/>
            <person name="Perrimon N."/>
        </authorList>
    </citation>
    <scope>NUCLEOTIDE SEQUENCE</scope>
    <source>
        <strain evidence="1">10N.222.48.A2</strain>
    </source>
</reference>
<reference evidence="1" key="3">
    <citation type="journal article" date="2018" name="Nature">
        <title>A major lineage of non-tailed dsDNA viruses as unrecognized killers of marine bacteria.</title>
        <authorList>
            <person name="Kauffman K.M."/>
            <person name="Hussain F.A."/>
            <person name="Yang J."/>
            <person name="Arevalo P."/>
            <person name="Brown J.M."/>
            <person name="Chang W.K."/>
            <person name="VanInsberghe D."/>
            <person name="Elsherbini J."/>
            <person name="Sharma R.S."/>
            <person name="Cutler M.B."/>
            <person name="Kelly L."/>
            <person name="Polz M.F."/>
        </authorList>
    </citation>
    <scope>NUCLEOTIDE SEQUENCE</scope>
    <source>
        <strain evidence="1">10N.222.48.A2</strain>
    </source>
</reference>
<protein>
    <submittedName>
        <fullName evidence="1">Uncharacterized protein</fullName>
    </submittedName>
</protein>
<evidence type="ECO:0000313" key="3">
    <source>
        <dbReference type="Proteomes" id="UP000235579"/>
    </source>
</evidence>
<dbReference type="Proteomes" id="UP000235579">
    <property type="component" value="Unassembled WGS sequence"/>
</dbReference>
<evidence type="ECO:0000313" key="2">
    <source>
        <dbReference type="EMBL" id="TKG28002.1"/>
    </source>
</evidence>